<dbReference type="AlphaFoldDB" id="A0A6A6CI78"/>
<evidence type="ECO:0000313" key="1">
    <source>
        <dbReference type="EMBL" id="KAF2166924.1"/>
    </source>
</evidence>
<reference evidence="1" key="1">
    <citation type="journal article" date="2020" name="Stud. Mycol.">
        <title>101 Dothideomycetes genomes: a test case for predicting lifestyles and emergence of pathogens.</title>
        <authorList>
            <person name="Haridas S."/>
            <person name="Albert R."/>
            <person name="Binder M."/>
            <person name="Bloem J."/>
            <person name="Labutti K."/>
            <person name="Salamov A."/>
            <person name="Andreopoulos B."/>
            <person name="Baker S."/>
            <person name="Barry K."/>
            <person name="Bills G."/>
            <person name="Bluhm B."/>
            <person name="Cannon C."/>
            <person name="Castanera R."/>
            <person name="Culley D."/>
            <person name="Daum C."/>
            <person name="Ezra D."/>
            <person name="Gonzalez J."/>
            <person name="Henrissat B."/>
            <person name="Kuo A."/>
            <person name="Liang C."/>
            <person name="Lipzen A."/>
            <person name="Lutzoni F."/>
            <person name="Magnuson J."/>
            <person name="Mondo S."/>
            <person name="Nolan M."/>
            <person name="Ohm R."/>
            <person name="Pangilinan J."/>
            <person name="Park H.-J."/>
            <person name="Ramirez L."/>
            <person name="Alfaro M."/>
            <person name="Sun H."/>
            <person name="Tritt A."/>
            <person name="Yoshinaga Y."/>
            <person name="Zwiers L.-H."/>
            <person name="Turgeon B."/>
            <person name="Goodwin S."/>
            <person name="Spatafora J."/>
            <person name="Crous P."/>
            <person name="Grigoriev I."/>
        </authorList>
    </citation>
    <scope>NUCLEOTIDE SEQUENCE</scope>
    <source>
        <strain evidence="1">ATCC 36951</strain>
    </source>
</reference>
<dbReference type="EMBL" id="ML993595">
    <property type="protein sequence ID" value="KAF2166924.1"/>
    <property type="molecule type" value="Genomic_DNA"/>
</dbReference>
<protein>
    <submittedName>
        <fullName evidence="1">Uncharacterized protein</fullName>
    </submittedName>
</protein>
<keyword evidence="2" id="KW-1185">Reference proteome</keyword>
<dbReference type="GeneID" id="54566061"/>
<organism evidence="1 2">
    <name type="scientific">Zasmidium cellare ATCC 36951</name>
    <dbReference type="NCBI Taxonomy" id="1080233"/>
    <lineage>
        <taxon>Eukaryota</taxon>
        <taxon>Fungi</taxon>
        <taxon>Dikarya</taxon>
        <taxon>Ascomycota</taxon>
        <taxon>Pezizomycotina</taxon>
        <taxon>Dothideomycetes</taxon>
        <taxon>Dothideomycetidae</taxon>
        <taxon>Mycosphaerellales</taxon>
        <taxon>Mycosphaerellaceae</taxon>
        <taxon>Zasmidium</taxon>
    </lineage>
</organism>
<sequence length="152" mass="16208">MLLPTAFKMKVSQIYLSISTFAVFAAAAPAVPAAVGNNLTADYTNSYCTFYADSGCTQQVGDVAFDVFNEGCFTNSGGYIRCSSEAGVVPQFILVQSPDSDNNCYCQTDCAHFGDGGQIPSPWNTCTAIDLNPAYKTFRIEHDMGSCAANNC</sequence>
<proteinExistence type="predicted"/>
<accession>A0A6A6CI78</accession>
<dbReference type="Proteomes" id="UP000799537">
    <property type="component" value="Unassembled WGS sequence"/>
</dbReference>
<gene>
    <name evidence="1" type="ORF">M409DRAFT_54688</name>
</gene>
<evidence type="ECO:0000313" key="2">
    <source>
        <dbReference type="Proteomes" id="UP000799537"/>
    </source>
</evidence>
<name>A0A6A6CI78_ZASCE</name>
<dbReference type="RefSeq" id="XP_033667813.1">
    <property type="nucleotide sequence ID" value="XM_033812789.1"/>
</dbReference>